<name>A0ABD5VE66_9EURY</name>
<feature type="region of interest" description="Disordered" evidence="1">
    <location>
        <begin position="1"/>
        <end position="21"/>
    </location>
</feature>
<dbReference type="Proteomes" id="UP001596395">
    <property type="component" value="Unassembled WGS sequence"/>
</dbReference>
<dbReference type="AlphaFoldDB" id="A0ABD5VE66"/>
<evidence type="ECO:0000313" key="3">
    <source>
        <dbReference type="Proteomes" id="UP001596395"/>
    </source>
</evidence>
<keyword evidence="3" id="KW-1185">Reference proteome</keyword>
<evidence type="ECO:0000313" key="2">
    <source>
        <dbReference type="EMBL" id="MFC6953734.1"/>
    </source>
</evidence>
<organism evidence="2 3">
    <name type="scientific">Halorubellus litoreus</name>
    <dbReference type="NCBI Taxonomy" id="755308"/>
    <lineage>
        <taxon>Archaea</taxon>
        <taxon>Methanobacteriati</taxon>
        <taxon>Methanobacteriota</taxon>
        <taxon>Stenosarchaea group</taxon>
        <taxon>Halobacteria</taxon>
        <taxon>Halobacteriales</taxon>
        <taxon>Halorubellaceae</taxon>
        <taxon>Halorubellus</taxon>
    </lineage>
</organism>
<accession>A0ABD5VE66</accession>
<protein>
    <submittedName>
        <fullName evidence="2">Uncharacterized protein</fullName>
    </submittedName>
</protein>
<dbReference type="RefSeq" id="WP_336350687.1">
    <property type="nucleotide sequence ID" value="NZ_JAZAQL010000002.1"/>
</dbReference>
<dbReference type="EMBL" id="JBHSXN010000002">
    <property type="protein sequence ID" value="MFC6953734.1"/>
    <property type="molecule type" value="Genomic_DNA"/>
</dbReference>
<gene>
    <name evidence="2" type="ORF">ACFQGB_12745</name>
</gene>
<comment type="caution">
    <text evidence="2">The sequence shown here is derived from an EMBL/GenBank/DDBJ whole genome shotgun (WGS) entry which is preliminary data.</text>
</comment>
<reference evidence="2 3" key="1">
    <citation type="journal article" date="2019" name="Int. J. Syst. Evol. Microbiol.">
        <title>The Global Catalogue of Microorganisms (GCM) 10K type strain sequencing project: providing services to taxonomists for standard genome sequencing and annotation.</title>
        <authorList>
            <consortium name="The Broad Institute Genomics Platform"/>
            <consortium name="The Broad Institute Genome Sequencing Center for Infectious Disease"/>
            <person name="Wu L."/>
            <person name="Ma J."/>
        </authorList>
    </citation>
    <scope>NUCLEOTIDE SEQUENCE [LARGE SCALE GENOMIC DNA]</scope>
    <source>
        <strain evidence="2 3">GX26</strain>
    </source>
</reference>
<sequence length="305" mass="33555">MDYNNFGSSSTTSNQNDSDENNEFTLKVTPYAAIDGDLDSAFSVEGKYGQSLAIKMNDVTLVDGALYKRKGDDTHKVFSWQALGFDDEMDFDGNDAPKVYSETFGGRTYQYELVAARYDEADPDADQPEVGNIIMWESGGEHGPSSSAKTCARKLTTHGRGAVLTEDDVHAWLATDVSLRPELEGLRVRFFKVEREGEEYTFYTPVFINLALDEEVTIKNETGTTTAKATEETEPEAEPEVQAAATDGGFPAQIQEFIGFCRDQQIVDPESVLRTLDTMVANPESSVDEAMVEGRQDDIVAAVQA</sequence>
<evidence type="ECO:0000256" key="1">
    <source>
        <dbReference type="SAM" id="MobiDB-lite"/>
    </source>
</evidence>
<proteinExistence type="predicted"/>